<evidence type="ECO:0000313" key="2">
    <source>
        <dbReference type="EMBL" id="MBO8435744.1"/>
    </source>
</evidence>
<name>A0A9D9DXD2_9SPIO</name>
<evidence type="ECO:0000259" key="1">
    <source>
        <dbReference type="Pfam" id="PF11784"/>
    </source>
</evidence>
<dbReference type="AlphaFoldDB" id="A0A9D9DXD2"/>
<dbReference type="InterPro" id="IPR021754">
    <property type="entry name" value="DUF3320"/>
</dbReference>
<organism evidence="2 3">
    <name type="scientific">Candidatus Ornithospirochaeta stercoripullorum</name>
    <dbReference type="NCBI Taxonomy" id="2840899"/>
    <lineage>
        <taxon>Bacteria</taxon>
        <taxon>Pseudomonadati</taxon>
        <taxon>Spirochaetota</taxon>
        <taxon>Spirochaetia</taxon>
        <taxon>Spirochaetales</taxon>
        <taxon>Spirochaetaceae</taxon>
        <taxon>Spirochaetaceae incertae sedis</taxon>
        <taxon>Candidatus Ornithospirochaeta</taxon>
    </lineage>
</organism>
<gene>
    <name evidence="2" type="ORF">IAA97_02030</name>
</gene>
<evidence type="ECO:0000313" key="3">
    <source>
        <dbReference type="Proteomes" id="UP000823615"/>
    </source>
</evidence>
<protein>
    <submittedName>
        <fullName evidence="2">DUF3320 domain-containing protein</fullName>
    </submittedName>
</protein>
<reference evidence="2" key="2">
    <citation type="journal article" date="2021" name="PeerJ">
        <title>Extensive microbial diversity within the chicken gut microbiome revealed by metagenomics and culture.</title>
        <authorList>
            <person name="Gilroy R."/>
            <person name="Ravi A."/>
            <person name="Getino M."/>
            <person name="Pursley I."/>
            <person name="Horton D.L."/>
            <person name="Alikhan N.F."/>
            <person name="Baker D."/>
            <person name="Gharbi K."/>
            <person name="Hall N."/>
            <person name="Watson M."/>
            <person name="Adriaenssens E.M."/>
            <person name="Foster-Nyarko E."/>
            <person name="Jarju S."/>
            <person name="Secka A."/>
            <person name="Antonio M."/>
            <person name="Oren A."/>
            <person name="Chaudhuri R.R."/>
            <person name="La Ragione R."/>
            <person name="Hildebrand F."/>
            <person name="Pallen M.J."/>
        </authorList>
    </citation>
    <scope>NUCLEOTIDE SEQUENCE</scope>
    <source>
        <strain evidence="2">7293</strain>
    </source>
</reference>
<comment type="caution">
    <text evidence="2">The sequence shown here is derived from an EMBL/GenBank/DDBJ whole genome shotgun (WGS) entry which is preliminary data.</text>
</comment>
<reference evidence="2" key="1">
    <citation type="submission" date="2020-10" db="EMBL/GenBank/DDBJ databases">
        <authorList>
            <person name="Gilroy R."/>
        </authorList>
    </citation>
    <scope>NUCLEOTIDE SEQUENCE</scope>
    <source>
        <strain evidence="2">7293</strain>
    </source>
</reference>
<dbReference type="Pfam" id="PF11784">
    <property type="entry name" value="DUF3320"/>
    <property type="match status" value="1"/>
</dbReference>
<dbReference type="EMBL" id="JADIMT010000032">
    <property type="protein sequence ID" value="MBO8435744.1"/>
    <property type="molecule type" value="Genomic_DNA"/>
</dbReference>
<feature type="domain" description="DUF3320" evidence="1">
    <location>
        <begin position="28"/>
        <end position="67"/>
    </location>
</feature>
<proteinExistence type="predicted"/>
<sequence>MAEKREYTVVELDTINVTPEEIISGAMNEEIKARMLKTIETEGPILESLLYKRVISSFSLKKVGSRILPVFDAVASSLPVQITEDEGERLFHSNNEDDSFRPTPESEIRYSYQIPTEEAVNCLEYIIQNAEKTVTKSELEKLFKAEMGYDRLGSQVEALFKRAAKNPRLKRTGNGRFTK</sequence>
<accession>A0A9D9DXD2</accession>
<dbReference type="Proteomes" id="UP000823615">
    <property type="component" value="Unassembled WGS sequence"/>
</dbReference>